<keyword evidence="3" id="KW-0805">Transcription regulation</keyword>
<evidence type="ECO:0000256" key="4">
    <source>
        <dbReference type="ARBA" id="ARBA00023163"/>
    </source>
</evidence>
<evidence type="ECO:0000259" key="7">
    <source>
        <dbReference type="Pfam" id="PF04082"/>
    </source>
</evidence>
<gene>
    <name evidence="8" type="ORF">Sste5346_002404</name>
</gene>
<evidence type="ECO:0000256" key="5">
    <source>
        <dbReference type="ARBA" id="ARBA00023242"/>
    </source>
</evidence>
<keyword evidence="4" id="KW-0804">Transcription</keyword>
<dbReference type="CDD" id="cd12148">
    <property type="entry name" value="fungal_TF_MHR"/>
    <property type="match status" value="1"/>
</dbReference>
<evidence type="ECO:0000313" key="8">
    <source>
        <dbReference type="EMBL" id="KAL1900679.1"/>
    </source>
</evidence>
<dbReference type="PANTHER" id="PTHR47660">
    <property type="entry name" value="TRANSCRIPTION FACTOR WITH C2H2 AND ZN(2)-CYS(6) DNA BINDING DOMAIN (EUROFUNG)-RELATED-RELATED"/>
    <property type="match status" value="1"/>
</dbReference>
<feature type="domain" description="Xylanolytic transcriptional activator regulatory" evidence="7">
    <location>
        <begin position="225"/>
        <end position="392"/>
    </location>
</feature>
<keyword evidence="2" id="KW-0862">Zinc</keyword>
<dbReference type="Proteomes" id="UP001583186">
    <property type="component" value="Unassembled WGS sequence"/>
</dbReference>
<dbReference type="Pfam" id="PF04082">
    <property type="entry name" value="Fungal_trans"/>
    <property type="match status" value="1"/>
</dbReference>
<sequence>MNLDFPMPWSHDLSLMDWISPQSLEPPADNNFNMTFAYDTPSMMFGTGVPQFQLTPVSESPQVTCDDGNASAVQGIISQSQAMPAIQTWPQPTNGGDVSQVASNQIQADPNPQQTLQDTRAAITHQWITEWDPTSQDNIVAFPDMSRVTRDILEAEELAQVESIGSACYSEIARCLRRHAGLATGGTNATNSGSGATGGGGSRPHYRDFTNANLPPFRAMNCFVQLYFEHFQGIFPMLHQGTFHPAHQPWQLVLAVAAIGCRYSKLPGTAQFADALQELLRRAIADTIESDNSVARATWMCQCIILNSLGMSYSGNKRLLEVAEIKRNTPATMVRRIGCLSQQYSDYRAHQAARGQYDGQAAVPPASTDLDREWKAWVAEEAFRRLGFCAFVGSSRFTTWWCQNANSHDSSPTRKSPCT</sequence>
<feature type="region of interest" description="Disordered" evidence="6">
    <location>
        <begin position="183"/>
        <end position="204"/>
    </location>
</feature>
<keyword evidence="9" id="KW-1185">Reference proteome</keyword>
<comment type="caution">
    <text evidence="8">The sequence shown here is derived from an EMBL/GenBank/DDBJ whole genome shotgun (WGS) entry which is preliminary data.</text>
</comment>
<proteinExistence type="predicted"/>
<evidence type="ECO:0000256" key="2">
    <source>
        <dbReference type="ARBA" id="ARBA00022833"/>
    </source>
</evidence>
<name>A0ABR3ZMF3_9PEZI</name>
<organism evidence="8 9">
    <name type="scientific">Sporothrix stenoceras</name>
    <dbReference type="NCBI Taxonomy" id="5173"/>
    <lineage>
        <taxon>Eukaryota</taxon>
        <taxon>Fungi</taxon>
        <taxon>Dikarya</taxon>
        <taxon>Ascomycota</taxon>
        <taxon>Pezizomycotina</taxon>
        <taxon>Sordariomycetes</taxon>
        <taxon>Sordariomycetidae</taxon>
        <taxon>Ophiostomatales</taxon>
        <taxon>Ophiostomataceae</taxon>
        <taxon>Sporothrix</taxon>
    </lineage>
</organism>
<dbReference type="EMBL" id="JAWCUI010000009">
    <property type="protein sequence ID" value="KAL1900679.1"/>
    <property type="molecule type" value="Genomic_DNA"/>
</dbReference>
<evidence type="ECO:0000313" key="9">
    <source>
        <dbReference type="Proteomes" id="UP001583186"/>
    </source>
</evidence>
<keyword evidence="5" id="KW-0539">Nucleus</keyword>
<dbReference type="InterPro" id="IPR007219">
    <property type="entry name" value="XnlR_reg_dom"/>
</dbReference>
<protein>
    <recommendedName>
        <fullName evidence="7">Xylanolytic transcriptional activator regulatory domain-containing protein</fullName>
    </recommendedName>
</protein>
<feature type="compositionally biased region" description="Low complexity" evidence="6">
    <location>
        <begin position="183"/>
        <end position="194"/>
    </location>
</feature>
<evidence type="ECO:0000256" key="1">
    <source>
        <dbReference type="ARBA" id="ARBA00022723"/>
    </source>
</evidence>
<reference evidence="8 9" key="1">
    <citation type="journal article" date="2024" name="IMA Fungus">
        <title>IMA Genome - F19 : A genome assembly and annotation guide to empower mycologists, including annotated draft genome sequences of Ceratocystis pirilliformis, Diaporthe australafricana, Fusarium ophioides, Paecilomyces lecythidis, and Sporothrix stenoceras.</title>
        <authorList>
            <person name="Aylward J."/>
            <person name="Wilson A.M."/>
            <person name="Visagie C.M."/>
            <person name="Spraker J."/>
            <person name="Barnes I."/>
            <person name="Buitendag C."/>
            <person name="Ceriani C."/>
            <person name="Del Mar Angel L."/>
            <person name="du Plessis D."/>
            <person name="Fuchs T."/>
            <person name="Gasser K."/>
            <person name="Kramer D."/>
            <person name="Li W."/>
            <person name="Munsamy K."/>
            <person name="Piso A."/>
            <person name="Price J.L."/>
            <person name="Sonnekus B."/>
            <person name="Thomas C."/>
            <person name="van der Nest A."/>
            <person name="van Dijk A."/>
            <person name="van Heerden A."/>
            <person name="van Vuuren N."/>
            <person name="Yilmaz N."/>
            <person name="Duong T.A."/>
            <person name="van der Merwe N.A."/>
            <person name="Wingfield M.J."/>
            <person name="Wingfield B.D."/>
        </authorList>
    </citation>
    <scope>NUCLEOTIDE SEQUENCE [LARGE SCALE GENOMIC DNA]</scope>
    <source>
        <strain evidence="8 9">CMW 5346</strain>
    </source>
</reference>
<evidence type="ECO:0000256" key="3">
    <source>
        <dbReference type="ARBA" id="ARBA00023015"/>
    </source>
</evidence>
<evidence type="ECO:0000256" key="6">
    <source>
        <dbReference type="SAM" id="MobiDB-lite"/>
    </source>
</evidence>
<keyword evidence="1" id="KW-0479">Metal-binding</keyword>
<dbReference type="PANTHER" id="PTHR47660:SF2">
    <property type="entry name" value="TRANSCRIPTION FACTOR WITH C2H2 AND ZN(2)-CYS(6) DNA BINDING DOMAIN (EUROFUNG)"/>
    <property type="match status" value="1"/>
</dbReference>
<accession>A0ABR3ZMF3</accession>